<dbReference type="EMBL" id="JBBBZM010000112">
    <property type="protein sequence ID" value="KAL0633840.1"/>
    <property type="molecule type" value="Genomic_DNA"/>
</dbReference>
<sequence>MSLLDLPNELLLPIVESFEHPHDVNSLLLTNRRLAILLTPILNEFSLQAKHATTALFWAAANGCEPMVKLLLTHGAKIIVVAASSGKGAKMVLHQSPGSCSDMLVKFVMAQGVNLALQDSHGKNWIPLHWAAKNANLTMIKLLLNRGAEVDTRDHLGRTSLHLGSWFGPEVVRFLLENGADTSARDMNGYTPLHTAVRHSEEVMRILLEKGADVNAKDGNGSTPMHVAAKLSRGIVDLLLEHGASVAA</sequence>
<dbReference type="PANTHER" id="PTHR24161">
    <property type="entry name" value="ANK_REP_REGION DOMAIN-CONTAINING PROTEIN-RELATED"/>
    <property type="match status" value="1"/>
</dbReference>
<dbReference type="PROSITE" id="PS50088">
    <property type="entry name" value="ANK_REPEAT"/>
    <property type="match status" value="4"/>
</dbReference>
<evidence type="ECO:0000256" key="3">
    <source>
        <dbReference type="ARBA" id="ARBA00023043"/>
    </source>
</evidence>
<feature type="repeat" description="ANK" evidence="4">
    <location>
        <begin position="188"/>
        <end position="219"/>
    </location>
</feature>
<dbReference type="EC" id="2.3.1.225" evidence="1"/>
<dbReference type="Proteomes" id="UP001447188">
    <property type="component" value="Unassembled WGS sequence"/>
</dbReference>
<dbReference type="PANTHER" id="PTHR24161:SF85">
    <property type="entry name" value="PALMITOYLTRANSFERASE HIP14"/>
    <property type="match status" value="1"/>
</dbReference>
<keyword evidence="6" id="KW-1185">Reference proteome</keyword>
<dbReference type="PROSITE" id="PS50297">
    <property type="entry name" value="ANK_REP_REGION"/>
    <property type="match status" value="3"/>
</dbReference>
<organism evidence="5 6">
    <name type="scientific">Discina gigas</name>
    <dbReference type="NCBI Taxonomy" id="1032678"/>
    <lineage>
        <taxon>Eukaryota</taxon>
        <taxon>Fungi</taxon>
        <taxon>Dikarya</taxon>
        <taxon>Ascomycota</taxon>
        <taxon>Pezizomycotina</taxon>
        <taxon>Pezizomycetes</taxon>
        <taxon>Pezizales</taxon>
        <taxon>Discinaceae</taxon>
        <taxon>Discina</taxon>
    </lineage>
</organism>
<accession>A0ABR3GD53</accession>
<dbReference type="Pfam" id="PF00023">
    <property type="entry name" value="Ank"/>
    <property type="match status" value="1"/>
</dbReference>
<dbReference type="SUPFAM" id="SSF48403">
    <property type="entry name" value="Ankyrin repeat"/>
    <property type="match status" value="1"/>
</dbReference>
<reference evidence="5 6" key="1">
    <citation type="submission" date="2024-02" db="EMBL/GenBank/DDBJ databases">
        <title>Discinaceae phylogenomics.</title>
        <authorList>
            <person name="Dirks A.C."/>
            <person name="James T.Y."/>
        </authorList>
    </citation>
    <scope>NUCLEOTIDE SEQUENCE [LARGE SCALE GENOMIC DNA]</scope>
    <source>
        <strain evidence="5 6">ACD0624</strain>
    </source>
</reference>
<gene>
    <name evidence="5" type="primary">NAS6_3</name>
    <name evidence="5" type="ORF">Q9L58_007273</name>
</gene>
<dbReference type="InterPro" id="IPR002110">
    <property type="entry name" value="Ankyrin_rpt"/>
</dbReference>
<evidence type="ECO:0000256" key="1">
    <source>
        <dbReference type="ARBA" id="ARBA00012210"/>
    </source>
</evidence>
<proteinExistence type="predicted"/>
<keyword evidence="3 4" id="KW-0040">ANK repeat</keyword>
<evidence type="ECO:0000256" key="4">
    <source>
        <dbReference type="PROSITE-ProRule" id="PRU00023"/>
    </source>
</evidence>
<dbReference type="Gene3D" id="1.25.40.20">
    <property type="entry name" value="Ankyrin repeat-containing domain"/>
    <property type="match status" value="3"/>
</dbReference>
<comment type="caution">
    <text evidence="5">The sequence shown here is derived from an EMBL/GenBank/DDBJ whole genome shotgun (WGS) entry which is preliminary data.</text>
</comment>
<dbReference type="SMART" id="SM00248">
    <property type="entry name" value="ANK"/>
    <property type="match status" value="5"/>
</dbReference>
<evidence type="ECO:0000313" key="5">
    <source>
        <dbReference type="EMBL" id="KAL0633840.1"/>
    </source>
</evidence>
<protein>
    <recommendedName>
        <fullName evidence="1">protein S-acyltransferase</fullName>
        <ecNumber evidence="1">2.3.1.225</ecNumber>
    </recommendedName>
</protein>
<feature type="repeat" description="ANK" evidence="4">
    <location>
        <begin position="123"/>
        <end position="155"/>
    </location>
</feature>
<feature type="repeat" description="ANK" evidence="4">
    <location>
        <begin position="220"/>
        <end position="248"/>
    </location>
</feature>
<dbReference type="Pfam" id="PF12796">
    <property type="entry name" value="Ank_2"/>
    <property type="match status" value="2"/>
</dbReference>
<keyword evidence="2" id="KW-0677">Repeat</keyword>
<evidence type="ECO:0000313" key="6">
    <source>
        <dbReference type="Proteomes" id="UP001447188"/>
    </source>
</evidence>
<name>A0ABR3GD53_9PEZI</name>
<dbReference type="InterPro" id="IPR036770">
    <property type="entry name" value="Ankyrin_rpt-contain_sf"/>
</dbReference>
<dbReference type="PRINTS" id="PR01415">
    <property type="entry name" value="ANKYRIN"/>
</dbReference>
<feature type="repeat" description="ANK" evidence="4">
    <location>
        <begin position="51"/>
        <end position="83"/>
    </location>
</feature>
<evidence type="ECO:0000256" key="2">
    <source>
        <dbReference type="ARBA" id="ARBA00022737"/>
    </source>
</evidence>